<gene>
    <name evidence="9" type="ORF">NEMBOFW57_007404</name>
</gene>
<name>A0AAD4EY93_9PEZI</name>
<keyword evidence="4 7" id="KW-1133">Transmembrane helix</keyword>
<accession>A0AAD4EY93</accession>
<feature type="compositionally biased region" description="Low complexity" evidence="6">
    <location>
        <begin position="246"/>
        <end position="256"/>
    </location>
</feature>
<dbReference type="Pfam" id="PF07690">
    <property type="entry name" value="MFS_1"/>
    <property type="match status" value="1"/>
</dbReference>
<evidence type="ECO:0000256" key="3">
    <source>
        <dbReference type="ARBA" id="ARBA00022692"/>
    </source>
</evidence>
<reference evidence="9" key="1">
    <citation type="submission" date="2023-02" db="EMBL/GenBank/DDBJ databases">
        <authorList>
            <person name="Palmer J.M."/>
        </authorList>
    </citation>
    <scope>NUCLEOTIDE SEQUENCE</scope>
    <source>
        <strain evidence="9">FW57</strain>
    </source>
</reference>
<feature type="region of interest" description="Disordered" evidence="6">
    <location>
        <begin position="246"/>
        <end position="270"/>
    </location>
</feature>
<dbReference type="InterPro" id="IPR011701">
    <property type="entry name" value="MFS"/>
</dbReference>
<dbReference type="InterPro" id="IPR036259">
    <property type="entry name" value="MFS_trans_sf"/>
</dbReference>
<dbReference type="AlphaFoldDB" id="A0AAD4EY93"/>
<dbReference type="GO" id="GO:0016020">
    <property type="term" value="C:membrane"/>
    <property type="evidence" value="ECO:0007669"/>
    <property type="project" value="UniProtKB-SubCell"/>
</dbReference>
<feature type="transmembrane region" description="Helical" evidence="7">
    <location>
        <begin position="370"/>
        <end position="390"/>
    </location>
</feature>
<dbReference type="PANTHER" id="PTHR23504">
    <property type="entry name" value="MAJOR FACILITATOR SUPERFAMILY DOMAIN-CONTAINING PROTEIN 10"/>
    <property type="match status" value="1"/>
</dbReference>
<sequence length="524" mass="56919">MRARSNRAMAASERVPYPGRQLLILALCRICEPIAFMSIFPYIYHMVKDFNLTDDESKISFYAGMVTSAFTFAEFSTSVFWGRLSDKIGRKPVLLMGMGGTGLSVLIFGFAPNLPVALFARALGGFLNGSIVGPMIGGALAKPVDSLPSIFAPGSIWDRFPYLLPNLFSAICVSVGVVIGLLFLEETHAKKKQHRDRGVELGNYLLSYVLGNRGEVASPAKTAEEQPLLFETEEPLPGYLTNGSSAGPSTGPAGCGQESTDFEESGIVQGSKTETKATTRIFTKPVLTIIASYGILAFHTMVFDSLLPVFLSTNPPEHPAPISLPFKFADGFGMDTRTIGFILAVQGIYSMASTHFLFPMITERMGPLRLFQFMSVMYPLLYFFTPYIVLLPENLRMVSVYIIVVWKCTFSTLAYPSNAILITNSAPTTLTLGTINGAAASTASLCRALGPIISGLLYAMGLETGYSGLSWWVTGLVTIGGAYVGMRITEPKGRMDEKDDIEASPESQVAWDAEATSERRTEQD</sequence>
<evidence type="ECO:0000259" key="8">
    <source>
        <dbReference type="PROSITE" id="PS50850"/>
    </source>
</evidence>
<dbReference type="GO" id="GO:0022857">
    <property type="term" value="F:transmembrane transporter activity"/>
    <property type="evidence" value="ECO:0007669"/>
    <property type="project" value="InterPro"/>
</dbReference>
<dbReference type="PANTHER" id="PTHR23504:SF15">
    <property type="entry name" value="MAJOR FACILITATOR SUPERFAMILY (MFS) PROFILE DOMAIN-CONTAINING PROTEIN"/>
    <property type="match status" value="1"/>
</dbReference>
<feature type="transmembrane region" description="Helical" evidence="7">
    <location>
        <begin position="21"/>
        <end position="44"/>
    </location>
</feature>
<evidence type="ECO:0000313" key="9">
    <source>
        <dbReference type="EMBL" id="KAG7287887.1"/>
    </source>
</evidence>
<keyword evidence="10" id="KW-1185">Reference proteome</keyword>
<feature type="transmembrane region" description="Helical" evidence="7">
    <location>
        <begin position="338"/>
        <end position="358"/>
    </location>
</feature>
<dbReference type="SUPFAM" id="SSF103473">
    <property type="entry name" value="MFS general substrate transporter"/>
    <property type="match status" value="1"/>
</dbReference>
<feature type="transmembrane region" description="Helical" evidence="7">
    <location>
        <begin position="469"/>
        <end position="486"/>
    </location>
</feature>
<keyword evidence="3 7" id="KW-0812">Transmembrane</keyword>
<evidence type="ECO:0000256" key="1">
    <source>
        <dbReference type="ARBA" id="ARBA00004141"/>
    </source>
</evidence>
<feature type="transmembrane region" description="Helical" evidence="7">
    <location>
        <begin position="163"/>
        <end position="184"/>
    </location>
</feature>
<feature type="transmembrane region" description="Helical" evidence="7">
    <location>
        <begin position="93"/>
        <end position="111"/>
    </location>
</feature>
<protein>
    <recommendedName>
        <fullName evidence="8">Major facilitator superfamily (MFS) profile domain-containing protein</fullName>
    </recommendedName>
</protein>
<dbReference type="Proteomes" id="UP001197093">
    <property type="component" value="Unassembled WGS sequence"/>
</dbReference>
<keyword evidence="5 7" id="KW-0472">Membrane</keyword>
<evidence type="ECO:0000256" key="4">
    <source>
        <dbReference type="ARBA" id="ARBA00022989"/>
    </source>
</evidence>
<organism evidence="9 10">
    <name type="scientific">Staphylotrichum longicolle</name>
    <dbReference type="NCBI Taxonomy" id="669026"/>
    <lineage>
        <taxon>Eukaryota</taxon>
        <taxon>Fungi</taxon>
        <taxon>Dikarya</taxon>
        <taxon>Ascomycota</taxon>
        <taxon>Pezizomycotina</taxon>
        <taxon>Sordariomycetes</taxon>
        <taxon>Sordariomycetidae</taxon>
        <taxon>Sordariales</taxon>
        <taxon>Chaetomiaceae</taxon>
        <taxon>Staphylotrichum</taxon>
    </lineage>
</organism>
<feature type="transmembrane region" description="Helical" evidence="7">
    <location>
        <begin position="286"/>
        <end position="311"/>
    </location>
</feature>
<comment type="caution">
    <text evidence="9">The sequence shown here is derived from an EMBL/GenBank/DDBJ whole genome shotgun (WGS) entry which is preliminary data.</text>
</comment>
<evidence type="ECO:0000313" key="10">
    <source>
        <dbReference type="Proteomes" id="UP001197093"/>
    </source>
</evidence>
<proteinExistence type="predicted"/>
<evidence type="ECO:0000256" key="2">
    <source>
        <dbReference type="ARBA" id="ARBA00022448"/>
    </source>
</evidence>
<feature type="domain" description="Major facilitator superfamily (MFS) profile" evidence="8">
    <location>
        <begin position="21"/>
        <end position="492"/>
    </location>
</feature>
<dbReference type="PROSITE" id="PS50850">
    <property type="entry name" value="MFS"/>
    <property type="match status" value="1"/>
</dbReference>
<dbReference type="EMBL" id="JAHCVI010000003">
    <property type="protein sequence ID" value="KAG7287887.1"/>
    <property type="molecule type" value="Genomic_DNA"/>
</dbReference>
<comment type="subcellular location">
    <subcellularLocation>
        <location evidence="1">Membrane</location>
        <topology evidence="1">Multi-pass membrane protein</topology>
    </subcellularLocation>
</comment>
<evidence type="ECO:0000256" key="6">
    <source>
        <dbReference type="SAM" id="MobiDB-lite"/>
    </source>
</evidence>
<evidence type="ECO:0000256" key="5">
    <source>
        <dbReference type="ARBA" id="ARBA00023136"/>
    </source>
</evidence>
<feature type="region of interest" description="Disordered" evidence="6">
    <location>
        <begin position="494"/>
        <end position="524"/>
    </location>
</feature>
<feature type="transmembrane region" description="Helical" evidence="7">
    <location>
        <begin position="59"/>
        <end position="81"/>
    </location>
</feature>
<dbReference type="InterPro" id="IPR020846">
    <property type="entry name" value="MFS_dom"/>
</dbReference>
<keyword evidence="2" id="KW-0813">Transport</keyword>
<evidence type="ECO:0000256" key="7">
    <source>
        <dbReference type="SAM" id="Phobius"/>
    </source>
</evidence>
<dbReference type="Gene3D" id="1.20.1250.20">
    <property type="entry name" value="MFS general substrate transporter like domains"/>
    <property type="match status" value="1"/>
</dbReference>